<dbReference type="AlphaFoldDB" id="A0A4Z2J459"/>
<dbReference type="EMBL" id="SRLO01000025">
    <property type="protein sequence ID" value="TNN84721.1"/>
    <property type="molecule type" value="Genomic_DNA"/>
</dbReference>
<accession>A0A4Z2J459</accession>
<feature type="region of interest" description="Disordered" evidence="1">
    <location>
        <begin position="1"/>
        <end position="34"/>
    </location>
</feature>
<reference evidence="2 3" key="1">
    <citation type="submission" date="2019-03" db="EMBL/GenBank/DDBJ databases">
        <title>First draft genome of Liparis tanakae, snailfish: a comprehensive survey of snailfish specific genes.</title>
        <authorList>
            <person name="Kim W."/>
            <person name="Song I."/>
            <person name="Jeong J.-H."/>
            <person name="Kim D."/>
            <person name="Kim S."/>
            <person name="Ryu S."/>
            <person name="Song J.Y."/>
            <person name="Lee S.K."/>
        </authorList>
    </citation>
    <scope>NUCLEOTIDE SEQUENCE [LARGE SCALE GENOMIC DNA]</scope>
    <source>
        <tissue evidence="2">Muscle</tissue>
    </source>
</reference>
<name>A0A4Z2J459_9TELE</name>
<proteinExistence type="predicted"/>
<comment type="caution">
    <text evidence="2">The sequence shown here is derived from an EMBL/GenBank/DDBJ whole genome shotgun (WGS) entry which is preliminary data.</text>
</comment>
<evidence type="ECO:0000313" key="2">
    <source>
        <dbReference type="EMBL" id="TNN84721.1"/>
    </source>
</evidence>
<organism evidence="2 3">
    <name type="scientific">Liparis tanakae</name>
    <name type="common">Tanaka's snailfish</name>
    <dbReference type="NCBI Taxonomy" id="230148"/>
    <lineage>
        <taxon>Eukaryota</taxon>
        <taxon>Metazoa</taxon>
        <taxon>Chordata</taxon>
        <taxon>Craniata</taxon>
        <taxon>Vertebrata</taxon>
        <taxon>Euteleostomi</taxon>
        <taxon>Actinopterygii</taxon>
        <taxon>Neopterygii</taxon>
        <taxon>Teleostei</taxon>
        <taxon>Neoteleostei</taxon>
        <taxon>Acanthomorphata</taxon>
        <taxon>Eupercaria</taxon>
        <taxon>Perciformes</taxon>
        <taxon>Cottioidei</taxon>
        <taxon>Cottales</taxon>
        <taxon>Liparidae</taxon>
        <taxon>Liparis</taxon>
    </lineage>
</organism>
<sequence length="73" mass="7718">MSQCTAGCSGNGSGHCSRLPVEPQSSSSSTSAVNDEVLRDTSIVRTVCLSSCQRCPPSVEDLKRLTFLQRANA</sequence>
<dbReference type="Proteomes" id="UP000314294">
    <property type="component" value="Unassembled WGS sequence"/>
</dbReference>
<keyword evidence="3" id="KW-1185">Reference proteome</keyword>
<protein>
    <submittedName>
        <fullName evidence="2">Uncharacterized protein</fullName>
    </submittedName>
</protein>
<gene>
    <name evidence="2" type="ORF">EYF80_005136</name>
</gene>
<evidence type="ECO:0000256" key="1">
    <source>
        <dbReference type="SAM" id="MobiDB-lite"/>
    </source>
</evidence>
<evidence type="ECO:0000313" key="3">
    <source>
        <dbReference type="Proteomes" id="UP000314294"/>
    </source>
</evidence>